<keyword evidence="9" id="KW-0472">Membrane</keyword>
<dbReference type="SUPFAM" id="SSF56112">
    <property type="entry name" value="Protein kinase-like (PK-like)"/>
    <property type="match status" value="1"/>
</dbReference>
<dbReference type="InterPro" id="IPR000719">
    <property type="entry name" value="Prot_kinase_dom"/>
</dbReference>
<feature type="compositionally biased region" description="Polar residues" evidence="8">
    <location>
        <begin position="276"/>
        <end position="285"/>
    </location>
</feature>
<evidence type="ECO:0000256" key="8">
    <source>
        <dbReference type="SAM" id="MobiDB-lite"/>
    </source>
</evidence>
<evidence type="ECO:0000256" key="9">
    <source>
        <dbReference type="SAM" id="Phobius"/>
    </source>
</evidence>
<gene>
    <name evidence="11" type="ORF">SFMTTN_2807</name>
</gene>
<keyword evidence="9" id="KW-1133">Transmembrane helix</keyword>
<dbReference type="PROSITE" id="PS00108">
    <property type="entry name" value="PROTEIN_KINASE_ST"/>
    <property type="match status" value="1"/>
</dbReference>
<comment type="caution">
    <text evidence="11">The sequence shown here is derived from an EMBL/GenBank/DDBJ whole genome shotgun (WGS) entry which is preliminary data.</text>
</comment>
<feature type="domain" description="Protein kinase" evidence="10">
    <location>
        <begin position="13"/>
        <end position="271"/>
    </location>
</feature>
<name>A0A401JZ49_9PROT</name>
<evidence type="ECO:0000256" key="1">
    <source>
        <dbReference type="ARBA" id="ARBA00012513"/>
    </source>
</evidence>
<sequence>MATHKSTEKLGRYEILSELGQGAMGVVYKAIDPLIDRTVAIKTINLDLCKNDLVDFEERFYREAKSVGRLNHPNIVTIHDIGKTDNIVYMAMEFLEGQSLKEILDVHTAMSVDQISNIAAQVAHGLAYAHKNGVVHRDIKPANIMLVRGGMAKITDFGIAQMPTGSKTLAGTVLGSPKYMAPEQVLGTEVDGRADLFSLGVVLYEMLTGESPFNGDNINSTMYRIVNETPAPPTTIVPRIPAAFNLIVAKALAKNPDERYQTAKELAYDLRHYKDNGSTSTTTEPDQAKPAKRRPRPKNDVGEATVLLSPASAQLINKGAISGNAGAMQAKTNANGFFDWQNKNALIAVIIILLLIFTFLVMRSRSTHQEEKVALSKPVVSPVAPVPAPGAIAPKIEVAVNDNALNSELLKTEPIAPQPKILRGPAKIPRNAEPHKSLKQEIAQTEAATSVPLVSEPTGEALLSFAITPWGEVYIDGKKIGAAPPLKELKIPAGRHTIEIRNTDFPAYSKVVDLQADSTKKIKYIFK</sequence>
<accession>A0A401JZ49</accession>
<evidence type="ECO:0000259" key="10">
    <source>
        <dbReference type="PROSITE" id="PS50011"/>
    </source>
</evidence>
<dbReference type="PROSITE" id="PS00107">
    <property type="entry name" value="PROTEIN_KINASE_ATP"/>
    <property type="match status" value="1"/>
</dbReference>
<evidence type="ECO:0000256" key="5">
    <source>
        <dbReference type="ARBA" id="ARBA00022777"/>
    </source>
</evidence>
<dbReference type="OrthoDB" id="9791419at2"/>
<dbReference type="Pfam" id="PF00069">
    <property type="entry name" value="Pkinase"/>
    <property type="match status" value="1"/>
</dbReference>
<organism evidence="11 12">
    <name type="scientific">Sulfuriferula multivorans</name>
    <dbReference type="NCBI Taxonomy" id="1559896"/>
    <lineage>
        <taxon>Bacteria</taxon>
        <taxon>Pseudomonadati</taxon>
        <taxon>Pseudomonadota</taxon>
        <taxon>Betaproteobacteria</taxon>
        <taxon>Nitrosomonadales</taxon>
        <taxon>Sulfuricellaceae</taxon>
        <taxon>Sulfuriferula</taxon>
    </lineage>
</organism>
<dbReference type="Gene3D" id="3.30.200.20">
    <property type="entry name" value="Phosphorylase Kinase, domain 1"/>
    <property type="match status" value="1"/>
</dbReference>
<keyword evidence="5 11" id="KW-0418">Kinase</keyword>
<keyword evidence="6 7" id="KW-0067">ATP-binding</keyword>
<evidence type="ECO:0000256" key="3">
    <source>
        <dbReference type="ARBA" id="ARBA00022679"/>
    </source>
</evidence>
<dbReference type="GO" id="GO:0005524">
    <property type="term" value="F:ATP binding"/>
    <property type="evidence" value="ECO:0007669"/>
    <property type="project" value="UniProtKB-UniRule"/>
</dbReference>
<dbReference type="Proteomes" id="UP000286806">
    <property type="component" value="Unassembled WGS sequence"/>
</dbReference>
<keyword evidence="9" id="KW-0812">Transmembrane</keyword>
<dbReference type="InterPro" id="IPR008271">
    <property type="entry name" value="Ser/Thr_kinase_AS"/>
</dbReference>
<reference evidence="11 12" key="1">
    <citation type="journal article" date="2019" name="Front. Microbiol.">
        <title>Genomes of Neutrophilic Sulfur-Oxidizing Chemolithoautotrophs Representing 9 Proteobacterial Species From 8 Genera.</title>
        <authorList>
            <person name="Watanabe T."/>
            <person name="Kojima H."/>
            <person name="Umezawa K."/>
            <person name="Hori C."/>
            <person name="Takasuka T.E."/>
            <person name="Kato Y."/>
            <person name="Fukui M."/>
        </authorList>
    </citation>
    <scope>NUCLEOTIDE SEQUENCE [LARGE SCALE GENOMIC DNA]</scope>
    <source>
        <strain evidence="11 12">TTN</strain>
    </source>
</reference>
<protein>
    <recommendedName>
        <fullName evidence="1">non-specific serine/threonine protein kinase</fullName>
        <ecNumber evidence="1">2.7.11.1</ecNumber>
    </recommendedName>
</protein>
<dbReference type="SMART" id="SM00220">
    <property type="entry name" value="S_TKc"/>
    <property type="match status" value="1"/>
</dbReference>
<keyword evidence="12" id="KW-1185">Reference proteome</keyword>
<dbReference type="FunFam" id="1.10.510.10:FF:000021">
    <property type="entry name" value="Serine/threonine protein kinase"/>
    <property type="match status" value="1"/>
</dbReference>
<dbReference type="PANTHER" id="PTHR43289:SF6">
    <property type="entry name" value="SERINE_THREONINE-PROTEIN KINASE NEKL-3"/>
    <property type="match status" value="1"/>
</dbReference>
<feature type="binding site" evidence="7">
    <location>
        <position position="42"/>
    </location>
    <ligand>
        <name>ATP</name>
        <dbReference type="ChEBI" id="CHEBI:30616"/>
    </ligand>
</feature>
<evidence type="ECO:0000313" key="11">
    <source>
        <dbReference type="EMBL" id="GCB01991.1"/>
    </source>
</evidence>
<dbReference type="AlphaFoldDB" id="A0A401JZ49"/>
<evidence type="ECO:0000256" key="7">
    <source>
        <dbReference type="PROSITE-ProRule" id="PRU10141"/>
    </source>
</evidence>
<dbReference type="EMBL" id="BGOW01000033">
    <property type="protein sequence ID" value="GCB01991.1"/>
    <property type="molecule type" value="Genomic_DNA"/>
</dbReference>
<evidence type="ECO:0000313" key="12">
    <source>
        <dbReference type="Proteomes" id="UP000286806"/>
    </source>
</evidence>
<dbReference type="CDD" id="cd14014">
    <property type="entry name" value="STKc_PknB_like"/>
    <property type="match status" value="1"/>
</dbReference>
<evidence type="ECO:0000256" key="6">
    <source>
        <dbReference type="ARBA" id="ARBA00022840"/>
    </source>
</evidence>
<dbReference type="RefSeq" id="WP_124705759.1">
    <property type="nucleotide sequence ID" value="NZ_BGOW01000033.1"/>
</dbReference>
<keyword evidence="2 11" id="KW-0723">Serine/threonine-protein kinase</keyword>
<dbReference type="EC" id="2.7.11.1" evidence="1"/>
<dbReference type="InterPro" id="IPR013229">
    <property type="entry name" value="PEGA"/>
</dbReference>
<dbReference type="InterPro" id="IPR011009">
    <property type="entry name" value="Kinase-like_dom_sf"/>
</dbReference>
<keyword evidence="4 7" id="KW-0547">Nucleotide-binding</keyword>
<keyword evidence="3" id="KW-0808">Transferase</keyword>
<feature type="region of interest" description="Disordered" evidence="8">
    <location>
        <begin position="271"/>
        <end position="301"/>
    </location>
</feature>
<dbReference type="GO" id="GO:0004674">
    <property type="term" value="F:protein serine/threonine kinase activity"/>
    <property type="evidence" value="ECO:0007669"/>
    <property type="project" value="UniProtKB-KW"/>
</dbReference>
<dbReference type="Gene3D" id="1.10.510.10">
    <property type="entry name" value="Transferase(Phosphotransferase) domain 1"/>
    <property type="match status" value="1"/>
</dbReference>
<dbReference type="PROSITE" id="PS50011">
    <property type="entry name" value="PROTEIN_KINASE_DOM"/>
    <property type="match status" value="1"/>
</dbReference>
<dbReference type="InterPro" id="IPR017441">
    <property type="entry name" value="Protein_kinase_ATP_BS"/>
</dbReference>
<evidence type="ECO:0000256" key="2">
    <source>
        <dbReference type="ARBA" id="ARBA00022527"/>
    </source>
</evidence>
<proteinExistence type="predicted"/>
<evidence type="ECO:0000256" key="4">
    <source>
        <dbReference type="ARBA" id="ARBA00022741"/>
    </source>
</evidence>
<feature type="transmembrane region" description="Helical" evidence="9">
    <location>
        <begin position="345"/>
        <end position="362"/>
    </location>
</feature>
<dbReference type="PANTHER" id="PTHR43289">
    <property type="entry name" value="MITOGEN-ACTIVATED PROTEIN KINASE KINASE KINASE 20-RELATED"/>
    <property type="match status" value="1"/>
</dbReference>
<dbReference type="Pfam" id="PF08308">
    <property type="entry name" value="PEGA"/>
    <property type="match status" value="1"/>
</dbReference>